<evidence type="ECO:0000313" key="2">
    <source>
        <dbReference type="EMBL" id="QHQ60069.1"/>
    </source>
</evidence>
<sequence length="87" mass="10105">MISSYEKDISSPNIETLVKIADYFEISIDRLVGHMIKSENPESPKVQFDHLFDSFSAQDKERCLLILKTLLLEREMSNEKTLLKKTN</sequence>
<dbReference type="CDD" id="cd00093">
    <property type="entry name" value="HTH_XRE"/>
    <property type="match status" value="1"/>
</dbReference>
<dbReference type="KEGG" id="anr:Ana3638_04140"/>
<protein>
    <submittedName>
        <fullName evidence="2">Helix-turn-helix domain-containing protein</fullName>
    </submittedName>
</protein>
<dbReference type="GO" id="GO:0003677">
    <property type="term" value="F:DNA binding"/>
    <property type="evidence" value="ECO:0007669"/>
    <property type="project" value="InterPro"/>
</dbReference>
<dbReference type="InterPro" id="IPR010982">
    <property type="entry name" value="Lambda_DNA-bd_dom_sf"/>
</dbReference>
<dbReference type="EMBL" id="CP048000">
    <property type="protein sequence ID" value="QHQ60069.1"/>
    <property type="molecule type" value="Genomic_DNA"/>
</dbReference>
<gene>
    <name evidence="2" type="ORF">Ana3638_04140</name>
</gene>
<feature type="domain" description="HTH cro/C1-type" evidence="1">
    <location>
        <begin position="1"/>
        <end position="31"/>
    </location>
</feature>
<accession>A0A6P1TIY1</accession>
<dbReference type="PROSITE" id="PS50943">
    <property type="entry name" value="HTH_CROC1"/>
    <property type="match status" value="1"/>
</dbReference>
<name>A0A6P1TIY1_9FIRM</name>
<evidence type="ECO:0000313" key="3">
    <source>
        <dbReference type="Proteomes" id="UP000464314"/>
    </source>
</evidence>
<evidence type="ECO:0000259" key="1">
    <source>
        <dbReference type="PROSITE" id="PS50943"/>
    </source>
</evidence>
<dbReference type="SUPFAM" id="SSF47413">
    <property type="entry name" value="lambda repressor-like DNA-binding domains"/>
    <property type="match status" value="1"/>
</dbReference>
<reference evidence="2 3" key="1">
    <citation type="submission" date="2020-01" db="EMBL/GenBank/DDBJ databases">
        <title>Genome analysis of Anaerocolumna sp. CBA3638.</title>
        <authorList>
            <person name="Kim J."/>
            <person name="Roh S.W."/>
        </authorList>
    </citation>
    <scope>NUCLEOTIDE SEQUENCE [LARGE SCALE GENOMIC DNA]</scope>
    <source>
        <strain evidence="2 3">CBA3638</strain>
    </source>
</reference>
<dbReference type="Pfam" id="PF01381">
    <property type="entry name" value="HTH_3"/>
    <property type="match status" value="1"/>
</dbReference>
<proteinExistence type="predicted"/>
<keyword evidence="3" id="KW-1185">Reference proteome</keyword>
<dbReference type="Gene3D" id="1.10.260.40">
    <property type="entry name" value="lambda repressor-like DNA-binding domains"/>
    <property type="match status" value="1"/>
</dbReference>
<dbReference type="Proteomes" id="UP000464314">
    <property type="component" value="Chromosome"/>
</dbReference>
<organism evidence="2 3">
    <name type="scientific">Anaerocolumna sedimenticola</name>
    <dbReference type="NCBI Taxonomy" id="2696063"/>
    <lineage>
        <taxon>Bacteria</taxon>
        <taxon>Bacillati</taxon>
        <taxon>Bacillota</taxon>
        <taxon>Clostridia</taxon>
        <taxon>Lachnospirales</taxon>
        <taxon>Lachnospiraceae</taxon>
        <taxon>Anaerocolumna</taxon>
    </lineage>
</organism>
<dbReference type="AlphaFoldDB" id="A0A6P1TIY1"/>
<dbReference type="InterPro" id="IPR001387">
    <property type="entry name" value="Cro/C1-type_HTH"/>
</dbReference>